<gene>
    <name evidence="3" type="ORF">HGB48_10970</name>
</gene>
<name>A0A846YZP6_9ACTN</name>
<proteinExistence type="predicted"/>
<protein>
    <recommendedName>
        <fullName evidence="2">DUF6603 domain-containing protein</fullName>
    </recommendedName>
</protein>
<feature type="region of interest" description="Disordered" evidence="1">
    <location>
        <begin position="712"/>
        <end position="735"/>
    </location>
</feature>
<dbReference type="Pfam" id="PF20248">
    <property type="entry name" value="DUF6603"/>
    <property type="match status" value="1"/>
</dbReference>
<feature type="domain" description="DUF6603" evidence="2">
    <location>
        <begin position="743"/>
        <end position="1209"/>
    </location>
</feature>
<accession>A0A846YZP6</accession>
<evidence type="ECO:0000313" key="3">
    <source>
        <dbReference type="EMBL" id="NKZ04272.1"/>
    </source>
</evidence>
<dbReference type="Proteomes" id="UP000579250">
    <property type="component" value="Unassembled WGS sequence"/>
</dbReference>
<dbReference type="EMBL" id="JAAXPI010000011">
    <property type="protein sequence ID" value="NKZ04272.1"/>
    <property type="molecule type" value="Genomic_DNA"/>
</dbReference>
<evidence type="ECO:0000256" key="1">
    <source>
        <dbReference type="SAM" id="MobiDB-lite"/>
    </source>
</evidence>
<dbReference type="InterPro" id="IPR046538">
    <property type="entry name" value="DUF6603"/>
</dbReference>
<organism evidence="3 4">
    <name type="scientific">Actinomadura latina</name>
    <dbReference type="NCBI Taxonomy" id="163603"/>
    <lineage>
        <taxon>Bacteria</taxon>
        <taxon>Bacillati</taxon>
        <taxon>Actinomycetota</taxon>
        <taxon>Actinomycetes</taxon>
        <taxon>Streptosporangiales</taxon>
        <taxon>Thermomonosporaceae</taxon>
        <taxon>Actinomadura</taxon>
    </lineage>
</organism>
<sequence length="1439" mass="150083">MDLQELATYVSTGLGKPASLSADDPHFPGVLRGLLATMPNRRLTLSDPIATPVGQTLTLSGASADRWPVQGLDGVEIALDHAEVVLTDGAEPAATAWVSGTMPLTGSVQAPVKVASSREPYPGGWRLTLTGDVPRVSPFGLLTLGEPGGSTALPVPPGLGALTEDTTVPAAGFELVFYPGTGAEAEWTFTVPLPLAGWTFLPGVPALDGVDVRASATTNSLTVLLVGHTDIGGVPMDIGIGMQSGQHWYAFVKPTAAEAFPGLADLARWALGSGEKPGSDTASAFGKVGFDTSAFDAAIKAVEVGFDWRTPALDYLRITSLLTLGALRLQVALRVPEIELTGSLDEGKPVPLADVLTGFGLPAGRLPDTLKVTQAGFSASPGNGVYQLQLALDDVWKAGPVDIAELGLAVTYSSGGAGFTGTLHGEIDIGTSIRLLVLAAYEGAQDGWTFEGRTVPGSRLQIGDLLAKLEDEFGLKDVPEPLRTLALSDLSVSYRTGSGAFVFTAEGDMTITEVAVRLGVAIAPKGPGEIFTGWLDVAVPAGDEKTFDLRFDARFSKDTTAKRFAATYSHPGDAPMPDVKSLVRAFSPTAAEPIPGGITIDVRDVVFALDQAAAGKGYLFGVGIAATIDFAKLPLVGDHFTGPAPAGVDPLRIIASSARLGADEVKALNALLPDKVGKLPERDIAKGFAVDAVLKLGTAALPVAVTVGGAPKEPPPVKALTDGQPPATAPQSQTGDDVTWLKVQRSFGPIKIERLGLAYRDGRLAFLLDASISLAGLTLALQGLAVELALSAKPDPKFDLNGLGLSYSSGPVQISGAFLKGEIAYKGNKYPAYGGTAQIKTSTLGLGAIGSYVQLPEGPSLFVYAILDYPIGGPPVFFVRGLAAGFGYNRRLVPPPVDKIAEFPLVAEAVGKREGDIDLAAELARLADYLPPSIGDYFLAVGVHFTSFQMIDSFVLLAVQFGHRFEVDVLGLSTLVLPAPDAQAGGVTPIAEVQLALRASFAPEDGYLIVEAQLTKNSFLLSRDCHLTGGFAFATWFGAEHHGDFVVSVGGYHPHVVVPKHYPAVPRLGFSWQVSKQLSLSGGAYFALTPSALMAGGSLKATWKDDSLHAWFDAAMDFLIAWQPYHYTAAAHVNVGASYSFTSDGNNPISVHASADVRLWGPDFGGTAAIDLGIISLTVTFPENTREAPEPKAVEWSRFSAAMLPEPGKIVTIALQGDSRQGEAAPNDPDNPDLGVVDAAGLALRTDSVVPSTAGTRGTESARLRTDGMTTEFGVGPVGIGRGEASVTQHIEITMGGEQVDDQFGYTPVGKNLPVALWGERLVPSATGPQLIDDMLGGYTIRPLPPTSPARSPWLSRAALQASTPYSESRVIRLDAPPPVAVSGDDDARRQAAITASLADPGTAAARAAAVAAVLPDAEIDLAGFDLADFHETPQVAHD</sequence>
<dbReference type="RefSeq" id="WP_067637433.1">
    <property type="nucleotide sequence ID" value="NZ_JAAXPI010000011.1"/>
</dbReference>
<keyword evidence="4" id="KW-1185">Reference proteome</keyword>
<comment type="caution">
    <text evidence="3">The sequence shown here is derived from an EMBL/GenBank/DDBJ whole genome shotgun (WGS) entry which is preliminary data.</text>
</comment>
<evidence type="ECO:0000313" key="4">
    <source>
        <dbReference type="Proteomes" id="UP000579250"/>
    </source>
</evidence>
<evidence type="ECO:0000259" key="2">
    <source>
        <dbReference type="Pfam" id="PF20248"/>
    </source>
</evidence>
<reference evidence="3 4" key="1">
    <citation type="submission" date="2020-04" db="EMBL/GenBank/DDBJ databases">
        <title>MicrobeNet Type strains.</title>
        <authorList>
            <person name="Nicholson A.C."/>
        </authorList>
    </citation>
    <scope>NUCLEOTIDE SEQUENCE [LARGE SCALE GENOMIC DNA]</scope>
    <source>
        <strain evidence="3 4">ATCC BAA-277</strain>
    </source>
</reference>